<feature type="domain" description="Peptidase M16 C-terminal" evidence="2">
    <location>
        <begin position="176"/>
        <end position="353"/>
    </location>
</feature>
<evidence type="ECO:0000313" key="4">
    <source>
        <dbReference type="Proteomes" id="UP000264492"/>
    </source>
</evidence>
<evidence type="ECO:0000313" key="3">
    <source>
        <dbReference type="EMBL" id="RDZ27368.1"/>
    </source>
</evidence>
<name>A0A371K0C7_9GAMM</name>
<comment type="caution">
    <text evidence="3">The sequence shown here is derived from an EMBL/GenBank/DDBJ whole genome shotgun (WGS) entry which is preliminary data.</text>
</comment>
<dbReference type="Pfam" id="PF00675">
    <property type="entry name" value="Peptidase_M16"/>
    <property type="match status" value="1"/>
</dbReference>
<dbReference type="AlphaFoldDB" id="A0A371K0C7"/>
<dbReference type="InterPro" id="IPR050361">
    <property type="entry name" value="MPP/UQCRC_Complex"/>
</dbReference>
<dbReference type="SUPFAM" id="SSF63411">
    <property type="entry name" value="LuxS/MPP-like metallohydrolase"/>
    <property type="match status" value="2"/>
</dbReference>
<dbReference type="RefSeq" id="WP_115859750.1">
    <property type="nucleotide sequence ID" value="NZ_QTSU01000002.1"/>
</dbReference>
<dbReference type="InterPro" id="IPR011765">
    <property type="entry name" value="Pept_M16_N"/>
</dbReference>
<dbReference type="PANTHER" id="PTHR11851">
    <property type="entry name" value="METALLOPROTEASE"/>
    <property type="match status" value="1"/>
</dbReference>
<evidence type="ECO:0000259" key="1">
    <source>
        <dbReference type="Pfam" id="PF00675"/>
    </source>
</evidence>
<protein>
    <submittedName>
        <fullName evidence="3">Insulinase family protein</fullName>
    </submittedName>
</protein>
<dbReference type="GO" id="GO:0046872">
    <property type="term" value="F:metal ion binding"/>
    <property type="evidence" value="ECO:0007669"/>
    <property type="project" value="InterPro"/>
</dbReference>
<organism evidence="3 4">
    <name type="scientific">Lysobacter silvisoli</name>
    <dbReference type="NCBI Taxonomy" id="2293254"/>
    <lineage>
        <taxon>Bacteria</taxon>
        <taxon>Pseudomonadati</taxon>
        <taxon>Pseudomonadota</taxon>
        <taxon>Gammaproteobacteria</taxon>
        <taxon>Lysobacterales</taxon>
        <taxon>Lysobacteraceae</taxon>
        <taxon>Lysobacter</taxon>
    </lineage>
</organism>
<reference evidence="3 4" key="1">
    <citation type="submission" date="2018-08" db="EMBL/GenBank/DDBJ databases">
        <title>Lysobacter sp. zong2l5, whole genome shotgun sequence.</title>
        <authorList>
            <person name="Zhang X."/>
            <person name="Feng G."/>
            <person name="Zhu H."/>
        </authorList>
    </citation>
    <scope>NUCLEOTIDE SEQUENCE [LARGE SCALE GENOMIC DNA]</scope>
    <source>
        <strain evidence="4">zong2l5</strain>
    </source>
</reference>
<dbReference type="PANTHER" id="PTHR11851:SF224">
    <property type="entry name" value="PROCESSING PROTEASE"/>
    <property type="match status" value="1"/>
</dbReference>
<feature type="domain" description="Peptidase M16 N-terminal" evidence="1">
    <location>
        <begin position="55"/>
        <end position="136"/>
    </location>
</feature>
<proteinExistence type="predicted"/>
<dbReference type="Gene3D" id="3.30.830.10">
    <property type="entry name" value="Metalloenzyme, LuxS/M16 peptidase-like"/>
    <property type="match status" value="2"/>
</dbReference>
<dbReference type="OrthoDB" id="9811314at2"/>
<dbReference type="InterPro" id="IPR007863">
    <property type="entry name" value="Peptidase_M16_C"/>
</dbReference>
<sequence>MNALPRQAGPQVLTLALPNAHYYGLRAAVPGVAALQGRLRTGAVRDPAQAALARLTAALVAYGGRQHEGMDLAERMESCGASYSVEAEDEGLRFSARAGNDDLPQVADWLFECLRAPEFDQAQLDAERGRLIAELDYQSIDPGFAAAGALTRLLYPPAHPLYEADAPLQIAHLEAVTLEQVRGYHRQRYGANELRIAVVGDVDPARALRWIERGTAGWAPTAVASGTGSADAVPAQTEDLQLLLPEQDSYGIALGQRVALGRTHPDYLALRLADRMLGGSFASRLVAQVREQHGLSYALRSSLVTPHRGSGHWQIALSVSPQHLQAALAATRAVIAEFADGVGEEEFATARRAAIGAYQIGLATLDGLGEALLSAAEQGWETDDLLAYERRMSRIGWAQLNDAIAEHLRPQQWRGVVAGPHQG</sequence>
<gene>
    <name evidence="3" type="ORF">DX914_14140</name>
</gene>
<dbReference type="Pfam" id="PF05193">
    <property type="entry name" value="Peptidase_M16_C"/>
    <property type="match status" value="1"/>
</dbReference>
<dbReference type="EMBL" id="QTSU01000002">
    <property type="protein sequence ID" value="RDZ27368.1"/>
    <property type="molecule type" value="Genomic_DNA"/>
</dbReference>
<evidence type="ECO:0000259" key="2">
    <source>
        <dbReference type="Pfam" id="PF05193"/>
    </source>
</evidence>
<dbReference type="InterPro" id="IPR011249">
    <property type="entry name" value="Metalloenz_LuxS/M16"/>
</dbReference>
<accession>A0A371K0C7</accession>
<keyword evidence="4" id="KW-1185">Reference proteome</keyword>
<dbReference type="Proteomes" id="UP000264492">
    <property type="component" value="Unassembled WGS sequence"/>
</dbReference>